<dbReference type="AlphaFoldDB" id="G0LG61"/>
<feature type="transmembrane region" description="Helical" evidence="1">
    <location>
        <begin position="350"/>
        <end position="369"/>
    </location>
</feature>
<keyword evidence="1" id="KW-1133">Transmembrane helix</keyword>
<sequence>MIVVSIIMIIGLTLGALAAQLKSYRLGGVMVLPILAIYTLREFFTPVIFIIGTVAAWISLWVLQEYTLNYGRRLFLSAVSTGVIATILTGFVLSQVFPNQLSFETAEAITSIFPGITAFNLMRVSSGNRRAELLIIGCGYLALIAVGVLLLWLFPTFVTQTPPFLTLQISDITAWIELRPHGSPHSRVIPGWIVLIILPISIFIYEGFRQRYDHRLVGIVIIPTLGLFTVQSSSVVIFYTLGATIIYYFITYIQYMTLFYGRVLLTVSILLGTIYSLIFGVFFSQLVLIPGVSLFFTGIFVGIGAYNLNRVSRKTRLAHIRIDAGLFVISYTLLFFLIDIPVTGLLHDNLVFYIFVGIMIVALAVIEMYRLEQSIPDATAFASESAFARSSVDGIGSYESSLTADNQEDK</sequence>
<accession>G0LG61</accession>
<feature type="transmembrane region" description="Helical" evidence="1">
    <location>
        <begin position="42"/>
        <end position="63"/>
    </location>
</feature>
<dbReference type="GO" id="GO:0045227">
    <property type="term" value="P:capsule polysaccharide biosynthetic process"/>
    <property type="evidence" value="ECO:0007669"/>
    <property type="project" value="InterPro"/>
</dbReference>
<keyword evidence="1" id="KW-0472">Membrane</keyword>
<proteinExistence type="predicted"/>
<evidence type="ECO:0000313" key="3">
    <source>
        <dbReference type="Proteomes" id="UP000007954"/>
    </source>
</evidence>
<dbReference type="KEGG" id="hwc:Hqrw_1112"/>
<feature type="transmembrane region" description="Helical" evidence="1">
    <location>
        <begin position="75"/>
        <end position="97"/>
    </location>
</feature>
<dbReference type="Pfam" id="PF14102">
    <property type="entry name" value="Caps_synth_CapC"/>
    <property type="match status" value="2"/>
</dbReference>
<feature type="transmembrane region" description="Helical" evidence="1">
    <location>
        <begin position="320"/>
        <end position="338"/>
    </location>
</feature>
<organism evidence="2 3">
    <name type="scientific">Haloquadratum walsbyi (strain DSM 16854 / JCM 12705 / C23)</name>
    <dbReference type="NCBI Taxonomy" id="768065"/>
    <lineage>
        <taxon>Archaea</taxon>
        <taxon>Methanobacteriati</taxon>
        <taxon>Methanobacteriota</taxon>
        <taxon>Stenosarchaea group</taxon>
        <taxon>Halobacteria</taxon>
        <taxon>Halobacteriales</taxon>
        <taxon>Haloferacaceae</taxon>
        <taxon>Haloquadratum</taxon>
    </lineage>
</organism>
<dbReference type="GO" id="GO:0016020">
    <property type="term" value="C:membrane"/>
    <property type="evidence" value="ECO:0007669"/>
    <property type="project" value="InterPro"/>
</dbReference>
<keyword evidence="1" id="KW-0812">Transmembrane</keyword>
<protein>
    <submittedName>
        <fullName evidence="2">CapC domain protein</fullName>
    </submittedName>
</protein>
<dbReference type="EMBL" id="FR746099">
    <property type="protein sequence ID" value="CCC39081.2"/>
    <property type="molecule type" value="Genomic_DNA"/>
</dbReference>
<feature type="transmembrane region" description="Helical" evidence="1">
    <location>
        <begin position="263"/>
        <end position="282"/>
    </location>
</feature>
<reference evidence="2 3" key="1">
    <citation type="journal article" date="2011" name="PLoS ONE">
        <title>Haloquadratum walsbyi: limited diversity in a global pond.</title>
        <authorList>
            <person name="Dyall-Smith M."/>
            <person name="Pfeiffer F."/>
            <person name="Klee K."/>
            <person name="Palm P."/>
            <person name="Gross K."/>
            <person name="Schuster S.C."/>
            <person name="Rampp M."/>
            <person name="Oesterhelt D."/>
        </authorList>
    </citation>
    <scope>NUCLEOTIDE SEQUENCE [LARGE SCALE GENOMIC DNA]</scope>
    <source>
        <strain evidence="3">DSM 16854 / JCM 12705 / C23</strain>
    </source>
</reference>
<feature type="transmembrane region" description="Helical" evidence="1">
    <location>
        <begin position="188"/>
        <end position="205"/>
    </location>
</feature>
<dbReference type="InterPro" id="IPR008338">
    <property type="entry name" value="Capsule_biosynth_CapC"/>
</dbReference>
<dbReference type="Proteomes" id="UP000007954">
    <property type="component" value="Chromosome"/>
</dbReference>
<evidence type="ECO:0000313" key="2">
    <source>
        <dbReference type="EMBL" id="CCC39081.2"/>
    </source>
</evidence>
<feature type="transmembrane region" description="Helical" evidence="1">
    <location>
        <begin position="212"/>
        <end position="230"/>
    </location>
</feature>
<gene>
    <name evidence="2" type="ordered locus">Hqrw_1112</name>
</gene>
<feature type="transmembrane region" description="Helical" evidence="1">
    <location>
        <begin position="236"/>
        <end position="256"/>
    </location>
</feature>
<feature type="transmembrane region" description="Helical" evidence="1">
    <location>
        <begin position="133"/>
        <end position="154"/>
    </location>
</feature>
<evidence type="ECO:0000256" key="1">
    <source>
        <dbReference type="SAM" id="Phobius"/>
    </source>
</evidence>
<name>G0LG61_HALWC</name>
<feature type="transmembrane region" description="Helical" evidence="1">
    <location>
        <begin position="288"/>
        <end position="308"/>
    </location>
</feature>
<feature type="transmembrane region" description="Helical" evidence="1">
    <location>
        <begin position="103"/>
        <end position="121"/>
    </location>
</feature>